<dbReference type="WBParaSite" id="PSAMB.scaffold493size49522.g6361.t1">
    <property type="protein sequence ID" value="PSAMB.scaffold493size49522.g6361.t1"/>
    <property type="gene ID" value="PSAMB.scaffold493size49522.g6361"/>
</dbReference>
<name>A0A914WR25_9BILA</name>
<dbReference type="Proteomes" id="UP000887566">
    <property type="component" value="Unplaced"/>
</dbReference>
<organism evidence="2 3">
    <name type="scientific">Plectus sambesii</name>
    <dbReference type="NCBI Taxonomy" id="2011161"/>
    <lineage>
        <taxon>Eukaryota</taxon>
        <taxon>Metazoa</taxon>
        <taxon>Ecdysozoa</taxon>
        <taxon>Nematoda</taxon>
        <taxon>Chromadorea</taxon>
        <taxon>Plectida</taxon>
        <taxon>Plectina</taxon>
        <taxon>Plectoidea</taxon>
        <taxon>Plectidae</taxon>
        <taxon>Plectus</taxon>
    </lineage>
</organism>
<proteinExistence type="predicted"/>
<keyword evidence="2" id="KW-1185">Reference proteome</keyword>
<reference evidence="3" key="1">
    <citation type="submission" date="2022-11" db="UniProtKB">
        <authorList>
            <consortium name="WormBaseParasite"/>
        </authorList>
    </citation>
    <scope>IDENTIFICATION</scope>
</reference>
<accession>A0A914WR25</accession>
<evidence type="ECO:0000313" key="2">
    <source>
        <dbReference type="Proteomes" id="UP000887566"/>
    </source>
</evidence>
<protein>
    <submittedName>
        <fullName evidence="3">Uncharacterized protein</fullName>
    </submittedName>
</protein>
<feature type="region of interest" description="Disordered" evidence="1">
    <location>
        <begin position="1"/>
        <end position="25"/>
    </location>
</feature>
<feature type="compositionally biased region" description="Low complexity" evidence="1">
    <location>
        <begin position="1"/>
        <end position="17"/>
    </location>
</feature>
<feature type="region of interest" description="Disordered" evidence="1">
    <location>
        <begin position="57"/>
        <end position="89"/>
    </location>
</feature>
<dbReference type="AlphaFoldDB" id="A0A914WR25"/>
<evidence type="ECO:0000256" key="1">
    <source>
        <dbReference type="SAM" id="MobiDB-lite"/>
    </source>
</evidence>
<sequence>MPATGAVAAAADGWPADGDGGPGGRRMGDRWNIWVPPCVCGLRRRFSQLRPPHLLTETPARITAAAGPVRRPSANSRGRSPPPPTLISRQPLICFTPPTLIPPPSPTPSSSSTIAATNRAQVLCRLACSLRADRRYGSDGSFRALS</sequence>
<evidence type="ECO:0000313" key="3">
    <source>
        <dbReference type="WBParaSite" id="PSAMB.scaffold493size49522.g6361.t1"/>
    </source>
</evidence>